<dbReference type="PROSITE" id="PS50157">
    <property type="entry name" value="ZINC_FINGER_C2H2_2"/>
    <property type="match status" value="1"/>
</dbReference>
<comment type="caution">
    <text evidence="8">The sequence shown here is derived from an EMBL/GenBank/DDBJ whole genome shotgun (WGS) entry which is preliminary data.</text>
</comment>
<proteinExistence type="predicted"/>
<dbReference type="GO" id="GO:0008270">
    <property type="term" value="F:zinc ion binding"/>
    <property type="evidence" value="ECO:0007669"/>
    <property type="project" value="UniProtKB-KW"/>
</dbReference>
<evidence type="ECO:0000256" key="4">
    <source>
        <dbReference type="ARBA" id="ARBA00022833"/>
    </source>
</evidence>
<keyword evidence="4" id="KW-0862">Zinc</keyword>
<feature type="region of interest" description="Disordered" evidence="6">
    <location>
        <begin position="187"/>
        <end position="212"/>
    </location>
</feature>
<protein>
    <recommendedName>
        <fullName evidence="7">C2H2-type domain-containing protein</fullName>
    </recommendedName>
</protein>
<reference evidence="8" key="1">
    <citation type="journal article" date="2023" name="Mol. Phylogenet. Evol.">
        <title>Genome-scale phylogeny and comparative genomics of the fungal order Sordariales.</title>
        <authorList>
            <person name="Hensen N."/>
            <person name="Bonometti L."/>
            <person name="Westerberg I."/>
            <person name="Brannstrom I.O."/>
            <person name="Guillou S."/>
            <person name="Cros-Aarteil S."/>
            <person name="Calhoun S."/>
            <person name="Haridas S."/>
            <person name="Kuo A."/>
            <person name="Mondo S."/>
            <person name="Pangilinan J."/>
            <person name="Riley R."/>
            <person name="LaButti K."/>
            <person name="Andreopoulos B."/>
            <person name="Lipzen A."/>
            <person name="Chen C."/>
            <person name="Yan M."/>
            <person name="Daum C."/>
            <person name="Ng V."/>
            <person name="Clum A."/>
            <person name="Steindorff A."/>
            <person name="Ohm R.A."/>
            <person name="Martin F."/>
            <person name="Silar P."/>
            <person name="Natvig D.O."/>
            <person name="Lalanne C."/>
            <person name="Gautier V."/>
            <person name="Ament-Velasquez S.L."/>
            <person name="Kruys A."/>
            <person name="Hutchinson M.I."/>
            <person name="Powell A.J."/>
            <person name="Barry K."/>
            <person name="Miller A.N."/>
            <person name="Grigoriev I.V."/>
            <person name="Debuchy R."/>
            <person name="Gladieux P."/>
            <person name="Hiltunen Thoren M."/>
            <person name="Johannesson H."/>
        </authorList>
    </citation>
    <scope>NUCLEOTIDE SEQUENCE</scope>
    <source>
        <strain evidence="8">PSN293</strain>
    </source>
</reference>
<evidence type="ECO:0000256" key="3">
    <source>
        <dbReference type="ARBA" id="ARBA00022771"/>
    </source>
</evidence>
<sequence length="380" mass="42546">MTLQTSLGNKHLAKYLNPVTQVRDHTISDSNHGHHLTDSYFFYDGYDWDLALQQSPVPQSCQADFRSSDQQWISQSTSPGSSLFNSTPGQDRDNFIGENWDLPTLGDIASAPLDIFNYNNFSQDNNIPSQFLVHDNALFLLEQQRALTISPSATSAAIWTANPTPASPVSTPQHLAQIDNPCIQAATGTRDSSSIQSPGARTDPSPAEHDVSRSVAFPGSRLRIERAETHRCARCNKLFFTAEGLRSHVDLLKHRRPSCRVRYSCPARECANDYADKRGLARHIKTCKIRSAAADAPEHQRDESFWVCACGKEFRRWDKLTEHHRRHRKPMVGPYLCRCSGHCSASFHDFASFFAHYKSGRKKGGRPKNATTMETKVVSG</sequence>
<feature type="compositionally biased region" description="Polar residues" evidence="6">
    <location>
        <begin position="187"/>
        <end position="199"/>
    </location>
</feature>
<dbReference type="PROSITE" id="PS00028">
    <property type="entry name" value="ZINC_FINGER_C2H2_1"/>
    <property type="match status" value="1"/>
</dbReference>
<name>A0AAN7B402_9PEZI</name>
<accession>A0AAN7B402</accession>
<keyword evidence="2" id="KW-0677">Repeat</keyword>
<evidence type="ECO:0000256" key="1">
    <source>
        <dbReference type="ARBA" id="ARBA00022723"/>
    </source>
</evidence>
<dbReference type="Pfam" id="PF00096">
    <property type="entry name" value="zf-C2H2"/>
    <property type="match status" value="1"/>
</dbReference>
<gene>
    <name evidence="8" type="ORF">QBC37DRAFT_378350</name>
</gene>
<keyword evidence="1" id="KW-0479">Metal-binding</keyword>
<dbReference type="GO" id="GO:0005634">
    <property type="term" value="C:nucleus"/>
    <property type="evidence" value="ECO:0007669"/>
    <property type="project" value="TreeGrafter"/>
</dbReference>
<reference evidence="8" key="2">
    <citation type="submission" date="2023-05" db="EMBL/GenBank/DDBJ databases">
        <authorList>
            <consortium name="Lawrence Berkeley National Laboratory"/>
            <person name="Steindorff A."/>
            <person name="Hensen N."/>
            <person name="Bonometti L."/>
            <person name="Westerberg I."/>
            <person name="Brannstrom I.O."/>
            <person name="Guillou S."/>
            <person name="Cros-Aarteil S."/>
            <person name="Calhoun S."/>
            <person name="Haridas S."/>
            <person name="Kuo A."/>
            <person name="Mondo S."/>
            <person name="Pangilinan J."/>
            <person name="Riley R."/>
            <person name="Labutti K."/>
            <person name="Andreopoulos B."/>
            <person name="Lipzen A."/>
            <person name="Chen C."/>
            <person name="Yanf M."/>
            <person name="Daum C."/>
            <person name="Ng V."/>
            <person name="Clum A."/>
            <person name="Ohm R."/>
            <person name="Martin F."/>
            <person name="Silar P."/>
            <person name="Natvig D."/>
            <person name="Lalanne C."/>
            <person name="Gautier V."/>
            <person name="Ament-Velasquez S.L."/>
            <person name="Kruys A."/>
            <person name="Hutchinson M.I."/>
            <person name="Powell A.J."/>
            <person name="Barry K."/>
            <person name="Miller A.N."/>
            <person name="Grigoriev I.V."/>
            <person name="Debuchy R."/>
            <person name="Gladieux P."/>
            <person name="Thoren M.H."/>
            <person name="Johannesson H."/>
        </authorList>
    </citation>
    <scope>NUCLEOTIDE SEQUENCE</scope>
    <source>
        <strain evidence="8">PSN293</strain>
    </source>
</reference>
<organism evidence="8 9">
    <name type="scientific">Rhypophila decipiens</name>
    <dbReference type="NCBI Taxonomy" id="261697"/>
    <lineage>
        <taxon>Eukaryota</taxon>
        <taxon>Fungi</taxon>
        <taxon>Dikarya</taxon>
        <taxon>Ascomycota</taxon>
        <taxon>Pezizomycotina</taxon>
        <taxon>Sordariomycetes</taxon>
        <taxon>Sordariomycetidae</taxon>
        <taxon>Sordariales</taxon>
        <taxon>Naviculisporaceae</taxon>
        <taxon>Rhypophila</taxon>
    </lineage>
</organism>
<dbReference type="InterPro" id="IPR013087">
    <property type="entry name" value="Znf_C2H2_type"/>
</dbReference>
<dbReference type="Proteomes" id="UP001301769">
    <property type="component" value="Unassembled WGS sequence"/>
</dbReference>
<dbReference type="GO" id="GO:0000981">
    <property type="term" value="F:DNA-binding transcription factor activity, RNA polymerase II-specific"/>
    <property type="evidence" value="ECO:0007669"/>
    <property type="project" value="TreeGrafter"/>
</dbReference>
<evidence type="ECO:0000313" key="9">
    <source>
        <dbReference type="Proteomes" id="UP001301769"/>
    </source>
</evidence>
<dbReference type="AlphaFoldDB" id="A0AAN7B402"/>
<dbReference type="GO" id="GO:0000977">
    <property type="term" value="F:RNA polymerase II transcription regulatory region sequence-specific DNA binding"/>
    <property type="evidence" value="ECO:0007669"/>
    <property type="project" value="TreeGrafter"/>
</dbReference>
<keyword evidence="3 5" id="KW-0863">Zinc-finger</keyword>
<dbReference type="PANTHER" id="PTHR24409">
    <property type="entry name" value="ZINC FINGER PROTEIN 142"/>
    <property type="match status" value="1"/>
</dbReference>
<evidence type="ECO:0000256" key="2">
    <source>
        <dbReference type="ARBA" id="ARBA00022737"/>
    </source>
</evidence>
<dbReference type="Gene3D" id="3.30.160.60">
    <property type="entry name" value="Classic Zinc Finger"/>
    <property type="match status" value="1"/>
</dbReference>
<dbReference type="EMBL" id="MU858214">
    <property type="protein sequence ID" value="KAK4209167.1"/>
    <property type="molecule type" value="Genomic_DNA"/>
</dbReference>
<evidence type="ECO:0000259" key="7">
    <source>
        <dbReference type="PROSITE" id="PS50157"/>
    </source>
</evidence>
<evidence type="ECO:0000256" key="6">
    <source>
        <dbReference type="SAM" id="MobiDB-lite"/>
    </source>
</evidence>
<feature type="domain" description="C2H2-type" evidence="7">
    <location>
        <begin position="230"/>
        <end position="257"/>
    </location>
</feature>
<dbReference type="PANTHER" id="PTHR24409:SF295">
    <property type="entry name" value="AZ2-RELATED"/>
    <property type="match status" value="1"/>
</dbReference>
<keyword evidence="9" id="KW-1185">Reference proteome</keyword>
<dbReference type="SMART" id="SM00355">
    <property type="entry name" value="ZnF_C2H2"/>
    <property type="match status" value="3"/>
</dbReference>
<evidence type="ECO:0000313" key="8">
    <source>
        <dbReference type="EMBL" id="KAK4209167.1"/>
    </source>
</evidence>
<feature type="region of interest" description="Disordered" evidence="6">
    <location>
        <begin position="360"/>
        <end position="380"/>
    </location>
</feature>
<evidence type="ECO:0000256" key="5">
    <source>
        <dbReference type="PROSITE-ProRule" id="PRU00042"/>
    </source>
</evidence>